<evidence type="ECO:0008006" key="3">
    <source>
        <dbReference type="Google" id="ProtNLM"/>
    </source>
</evidence>
<sequence>MQSEPKQVPDTTTKAKTGRKKPSLLAITVILGTIGLVTQLLWVNWPKSRTEPEPLSTNIQDVIDRLPGTADALIYAGVKDIRESKFWNEVIPDSVKAANWLQFDTTLTRISRQTGFIPSRDIDTLLVEFQQRNARKQDFLGIVWGNFPEGLDIDALEHQAVQTISVEGRRLAALREDLWICRPSGRMALIGSSADIIGRYLAPHSSFLERDTTTTALLEKTAHKSHFWFTLSSPYWTIGALQSLTSANKDLQTLGNINRIRHLTLSLKLDENVEGTSEWIYENRRSAYFASTFLWSAIKLSSTPGTRTPQETKDLLNSIHVMQNLESVIVTADIPAELFRKTLPAASTKPEENPPE</sequence>
<organism evidence="2">
    <name type="scientific">Prosthecochloris aestuarii</name>
    <dbReference type="NCBI Taxonomy" id="1102"/>
    <lineage>
        <taxon>Bacteria</taxon>
        <taxon>Pseudomonadati</taxon>
        <taxon>Chlorobiota</taxon>
        <taxon>Chlorobiia</taxon>
        <taxon>Chlorobiales</taxon>
        <taxon>Chlorobiaceae</taxon>
        <taxon>Prosthecochloris</taxon>
    </lineage>
</organism>
<keyword evidence="1" id="KW-0472">Membrane</keyword>
<name>A0A831SQZ5_PROAE</name>
<dbReference type="AlphaFoldDB" id="A0A831SQZ5"/>
<evidence type="ECO:0000256" key="1">
    <source>
        <dbReference type="SAM" id="Phobius"/>
    </source>
</evidence>
<dbReference type="Proteomes" id="UP000886335">
    <property type="component" value="Unassembled WGS sequence"/>
</dbReference>
<feature type="transmembrane region" description="Helical" evidence="1">
    <location>
        <begin position="24"/>
        <end position="45"/>
    </location>
</feature>
<keyword evidence="1" id="KW-0812">Transmembrane</keyword>
<keyword evidence="1" id="KW-1133">Transmembrane helix</keyword>
<reference evidence="2" key="1">
    <citation type="journal article" date="2020" name="mSystems">
        <title>Genome- and Community-Level Interaction Insights into Carbon Utilization and Element Cycling Functions of Hydrothermarchaeota in Hydrothermal Sediment.</title>
        <authorList>
            <person name="Zhou Z."/>
            <person name="Liu Y."/>
            <person name="Xu W."/>
            <person name="Pan J."/>
            <person name="Luo Z.H."/>
            <person name="Li M."/>
        </authorList>
    </citation>
    <scope>NUCLEOTIDE SEQUENCE [LARGE SCALE GENOMIC DNA]</scope>
    <source>
        <strain evidence="2">SpSt-1181</strain>
    </source>
</reference>
<gene>
    <name evidence="2" type="ORF">ENN50_05720</name>
</gene>
<accession>A0A831SQZ5</accession>
<comment type="caution">
    <text evidence="2">The sequence shown here is derived from an EMBL/GenBank/DDBJ whole genome shotgun (WGS) entry which is preliminary data.</text>
</comment>
<dbReference type="EMBL" id="DSBW01000129">
    <property type="protein sequence ID" value="HED31169.1"/>
    <property type="molecule type" value="Genomic_DNA"/>
</dbReference>
<protein>
    <recommendedName>
        <fullName evidence="3">DUF3352 domain-containing protein</fullName>
    </recommendedName>
</protein>
<proteinExistence type="predicted"/>
<evidence type="ECO:0000313" key="2">
    <source>
        <dbReference type="EMBL" id="HED31169.1"/>
    </source>
</evidence>